<evidence type="ECO:0000313" key="2">
    <source>
        <dbReference type="Proteomes" id="UP000288215"/>
    </source>
</evidence>
<accession>A0A3S3VGZ8</accession>
<reference evidence="1 2" key="1">
    <citation type="submission" date="2018-12" db="EMBL/GenBank/DDBJ databases">
        <title>The complete genome of the methanogenic archaea of the candidate phylum Verstraetearchaeota, obtained from the metagenome of underground thermal water.</title>
        <authorList>
            <person name="Kadnikov V.V."/>
            <person name="Mardanov A.V."/>
            <person name="Beletsky A.V."/>
            <person name="Karnachuk O.V."/>
            <person name="Ravin N.V."/>
        </authorList>
    </citation>
    <scope>NUCLEOTIDE SEQUENCE [LARGE SCALE GENOMIC DNA]</scope>
    <source>
        <strain evidence="1">Ch88</strain>
    </source>
</reference>
<proteinExistence type="predicted"/>
<sequence length="38" mass="4277">MTESIYPLTFLSLLSLSLFGQCFCKLPSPRLRDLSLSV</sequence>
<gene>
    <name evidence="1" type="ORF">Metus_0340</name>
</gene>
<dbReference type="EMBL" id="RXGA01000001">
    <property type="protein sequence ID" value="RWX74315.1"/>
    <property type="molecule type" value="Genomic_DNA"/>
</dbReference>
<comment type="caution">
    <text evidence="1">The sequence shown here is derived from an EMBL/GenBank/DDBJ whole genome shotgun (WGS) entry which is preliminary data.</text>
</comment>
<protein>
    <submittedName>
        <fullName evidence="1">Uncharacterized protein</fullName>
    </submittedName>
</protein>
<dbReference type="AlphaFoldDB" id="A0A3S3VGZ8"/>
<name>A0A3S3VGZ8_METS7</name>
<evidence type="ECO:0000313" key="1">
    <source>
        <dbReference type="EMBL" id="RWX74315.1"/>
    </source>
</evidence>
<organism evidence="1 2">
    <name type="scientific">Methanosuratincola subterraneus</name>
    <dbReference type="NCBI Taxonomy" id="2593994"/>
    <lineage>
        <taxon>Archaea</taxon>
        <taxon>Thermoproteota</taxon>
        <taxon>Methanosuratincolia</taxon>
        <taxon>Candidatus Methanomethylicales</taxon>
        <taxon>Candidatus Methanomethylicaceae</taxon>
        <taxon>Candidatus Methanosuratincola (ex Vanwonterghem et al. 2016)</taxon>
    </lineage>
</organism>
<dbReference type="Proteomes" id="UP000288215">
    <property type="component" value="Unassembled WGS sequence"/>
</dbReference>